<name>A0A4R0NTU1_9SPHI</name>
<evidence type="ECO:0000313" key="2">
    <source>
        <dbReference type="Proteomes" id="UP000293347"/>
    </source>
</evidence>
<reference evidence="1 2" key="1">
    <citation type="submission" date="2019-02" db="EMBL/GenBank/DDBJ databases">
        <title>Pedobacter sp. RP-1-14 sp. nov., isolated from Arctic soil.</title>
        <authorList>
            <person name="Dahal R.H."/>
        </authorList>
    </citation>
    <scope>NUCLEOTIDE SEQUENCE [LARGE SCALE GENOMIC DNA]</scope>
    <source>
        <strain evidence="1 2">RP-1-14</strain>
    </source>
</reference>
<dbReference type="AlphaFoldDB" id="A0A4R0NTU1"/>
<organism evidence="1 2">
    <name type="scientific">Pedobacter psychroterrae</name>
    <dbReference type="NCBI Taxonomy" id="2530453"/>
    <lineage>
        <taxon>Bacteria</taxon>
        <taxon>Pseudomonadati</taxon>
        <taxon>Bacteroidota</taxon>
        <taxon>Sphingobacteriia</taxon>
        <taxon>Sphingobacteriales</taxon>
        <taxon>Sphingobacteriaceae</taxon>
        <taxon>Pedobacter</taxon>
    </lineage>
</organism>
<dbReference type="PROSITE" id="PS51257">
    <property type="entry name" value="PROKAR_LIPOPROTEIN"/>
    <property type="match status" value="1"/>
</dbReference>
<accession>A0A4R0NTU1</accession>
<dbReference type="OrthoDB" id="129242at2"/>
<proteinExistence type="predicted"/>
<protein>
    <submittedName>
        <fullName evidence="1">Gluconate 2-dehydrogenase subunit 3 family protein</fullName>
    </submittedName>
</protein>
<gene>
    <name evidence="1" type="ORF">EZ437_00185</name>
</gene>
<dbReference type="EMBL" id="SJSL01000001">
    <property type="protein sequence ID" value="TCD02444.1"/>
    <property type="molecule type" value="Genomic_DNA"/>
</dbReference>
<evidence type="ECO:0000313" key="1">
    <source>
        <dbReference type="EMBL" id="TCD02444.1"/>
    </source>
</evidence>
<keyword evidence="2" id="KW-1185">Reference proteome</keyword>
<comment type="caution">
    <text evidence="1">The sequence shown here is derived from an EMBL/GenBank/DDBJ whole genome shotgun (WGS) entry which is preliminary data.</text>
</comment>
<dbReference type="InterPro" id="IPR027056">
    <property type="entry name" value="Gluconate_2DH_su3"/>
</dbReference>
<dbReference type="Proteomes" id="UP000293347">
    <property type="component" value="Unassembled WGS sequence"/>
</dbReference>
<dbReference type="Pfam" id="PF13618">
    <property type="entry name" value="Gluconate_2-dh3"/>
    <property type="match status" value="1"/>
</dbReference>
<sequence>MNRRDSLKALGLTALSTGVLIQACKPGEEKAAAITADGELPPGRQEFEVARDKDLNAAKFFNDHEMATITVLVDIIIPKDDKSGSASEAKVPDFIEFIVKDMPSNQTPMRGGLKWLDLQCLGRYDKAFKDTSPAQQIEMVDDIAYPKKVKPGMQQGVAFFSLLRDLTASGFYTTEIGIKDLGFVGNVPNVWDGVPADVLKQYGMQDV</sequence>
<dbReference type="RefSeq" id="WP_131591984.1">
    <property type="nucleotide sequence ID" value="NZ_SJSL01000001.1"/>
</dbReference>